<dbReference type="RefSeq" id="WP_171741058.1">
    <property type="nucleotide sequence ID" value="NZ_CP053435.1"/>
</dbReference>
<keyword evidence="7" id="KW-1185">Reference proteome</keyword>
<feature type="chain" id="PRO_5027120926" evidence="4">
    <location>
        <begin position="32"/>
        <end position="919"/>
    </location>
</feature>
<dbReference type="InterPro" id="IPR001434">
    <property type="entry name" value="OmcB-like_DUF11"/>
</dbReference>
<dbReference type="InterPro" id="IPR033764">
    <property type="entry name" value="Sdr_B"/>
</dbReference>
<reference evidence="6 7" key="1">
    <citation type="submission" date="2020-05" db="EMBL/GenBank/DDBJ databases">
        <title>Genome sequencing of Spirosoma sp. TS118.</title>
        <authorList>
            <person name="Lee J.-H."/>
            <person name="Jeong S."/>
            <person name="Zhao L."/>
            <person name="Jung J.-H."/>
            <person name="Kim M.-K."/>
            <person name="Lim S."/>
        </authorList>
    </citation>
    <scope>NUCLEOTIDE SEQUENCE [LARGE SCALE GENOMIC DNA]</scope>
    <source>
        <strain evidence="6 7">TS118</strain>
    </source>
</reference>
<dbReference type="InterPro" id="IPR047589">
    <property type="entry name" value="DUF11_rpt"/>
</dbReference>
<dbReference type="InterPro" id="IPR013783">
    <property type="entry name" value="Ig-like_fold"/>
</dbReference>
<evidence type="ECO:0000256" key="2">
    <source>
        <dbReference type="ARBA" id="ARBA00022525"/>
    </source>
</evidence>
<dbReference type="SUPFAM" id="SSF117074">
    <property type="entry name" value="Hypothetical protein PA1324"/>
    <property type="match status" value="1"/>
</dbReference>
<evidence type="ECO:0000256" key="4">
    <source>
        <dbReference type="SAM" id="SignalP"/>
    </source>
</evidence>
<sequence>MKQLSDLCFLWSQRLFWIACLLLLAGKTAGAYTPDDNPPAPKVLAIGNRVFQDYNRNGIQDDGEPGIAKIPVRLYQNGVQRGETSTDEKGQYAFDDAGVKGGLQPNTVYEIRVNSTDFPAGFQLTKRKQGSDPNLDSDAQLIGGLAVVYANTGAAGTPNDSYDIGLAAGNPDLSITKSATTAKVTKGGNASFTIRVDNTGDGPATNVIVKDTLDAGMTYVSSSPAATVSTTPSSQTVLTWNLGTIAAAGTSNLSLTVNTQAEGVLYNTAYVTTTDTEVSTRNNVSRACVSVPIKLCPGDRYVASLPAQYTNVKWYKDNGTTAVATGNSFTITQAGSYSFTTTTNVDCPANGCCPIIVEDGIVPNLAITPASPAICAGSSTSLTLTGCGNGSIKWSSGESTASIVVAPTMTTTYSVTCTSATYGTCTGTASTTVTVNPLPIVALSSATICAGQTASLTATSGYATYTFSSGLTPAQGQPNVATGTAAGTYSVTATTSAGCSATATGSITVNPLPVVALSSATICAGQTASLTATAGYATYTFSSGLTPVQGQPNVATATTAGIYSVTATTSSGCSATATGSITVNPLPIVALSSATICAGQTASLTATSGYASYVFSSGLTPVQGQPNVATGTTAGTYSVTATTSSGCSATATGSITVNPLPTAAITVSSATICQGQSATLTASGGASYRWSTNEQTASIVVTTSGVYSVTATNAQGCSDNARTTITVNPAPVLTVNSPTLCAGQSATLTVGGCQGGTLVWSTGDNTASLIVTPLVTTTYSATCTFSTGCSSTTAATVTVNAAPTYEAAPTVTVATCNGGTPNNDARIDLTTLENVERADIVKGNSYGSGPAYGAPSNKVIVNGSVSFTNLANPTEKQPYTVRLFSAKGTCYTDVTVMLDAATCECPTPKCVPVVIQKIR</sequence>
<name>A0A6M5YD73_9BACT</name>
<dbReference type="InterPro" id="IPR022409">
    <property type="entry name" value="PKD/Chitinase_dom"/>
</dbReference>
<feature type="domain" description="PKD/Chitinase" evidence="5">
    <location>
        <begin position="662"/>
        <end position="730"/>
    </location>
</feature>
<dbReference type="SMART" id="SM00089">
    <property type="entry name" value="PKD"/>
    <property type="match status" value="3"/>
</dbReference>
<dbReference type="SUPFAM" id="SSF49299">
    <property type="entry name" value="PKD domain"/>
    <property type="match status" value="1"/>
</dbReference>
<keyword evidence="3 4" id="KW-0732">Signal</keyword>
<dbReference type="KEGG" id="stae:HNV11_18435"/>
<comment type="subcellular location">
    <subcellularLocation>
        <location evidence="1">Secreted</location>
    </subcellularLocation>
</comment>
<dbReference type="Proteomes" id="UP000502756">
    <property type="component" value="Chromosome"/>
</dbReference>
<dbReference type="NCBIfam" id="TIGR01451">
    <property type="entry name" value="B_ant_repeat"/>
    <property type="match status" value="1"/>
</dbReference>
<evidence type="ECO:0000256" key="1">
    <source>
        <dbReference type="ARBA" id="ARBA00004613"/>
    </source>
</evidence>
<dbReference type="GO" id="GO:0005576">
    <property type="term" value="C:extracellular region"/>
    <property type="evidence" value="ECO:0007669"/>
    <property type="project" value="UniProtKB-SubCell"/>
</dbReference>
<dbReference type="Pfam" id="PF01345">
    <property type="entry name" value="DUF11"/>
    <property type="match status" value="1"/>
</dbReference>
<proteinExistence type="predicted"/>
<feature type="signal peptide" evidence="4">
    <location>
        <begin position="1"/>
        <end position="31"/>
    </location>
</feature>
<dbReference type="EMBL" id="CP053435">
    <property type="protein sequence ID" value="QJW91211.1"/>
    <property type="molecule type" value="Genomic_DNA"/>
</dbReference>
<dbReference type="InterPro" id="IPR035986">
    <property type="entry name" value="PKD_dom_sf"/>
</dbReference>
<organism evidence="6 7">
    <name type="scientific">Spirosoma taeanense</name>
    <dbReference type="NCBI Taxonomy" id="2735870"/>
    <lineage>
        <taxon>Bacteria</taxon>
        <taxon>Pseudomonadati</taxon>
        <taxon>Bacteroidota</taxon>
        <taxon>Cytophagia</taxon>
        <taxon>Cytophagales</taxon>
        <taxon>Cytophagaceae</taxon>
        <taxon>Spirosoma</taxon>
    </lineage>
</organism>
<evidence type="ECO:0000313" key="6">
    <source>
        <dbReference type="EMBL" id="QJW91211.1"/>
    </source>
</evidence>
<evidence type="ECO:0000256" key="3">
    <source>
        <dbReference type="ARBA" id="ARBA00022729"/>
    </source>
</evidence>
<keyword evidence="2" id="KW-0964">Secreted</keyword>
<accession>A0A6M5YD73</accession>
<dbReference type="Pfam" id="PF17210">
    <property type="entry name" value="SdrD_B"/>
    <property type="match status" value="1"/>
</dbReference>
<protein>
    <submittedName>
        <fullName evidence="6">DUF11 domain-containing protein</fullName>
    </submittedName>
</protein>
<feature type="domain" description="PKD/Chitinase" evidence="5">
    <location>
        <begin position="436"/>
        <end position="512"/>
    </location>
</feature>
<dbReference type="Gene3D" id="2.60.40.1170">
    <property type="entry name" value="Mu homology domain, subdomain B"/>
    <property type="match status" value="1"/>
</dbReference>
<evidence type="ECO:0000259" key="5">
    <source>
        <dbReference type="SMART" id="SM00089"/>
    </source>
</evidence>
<dbReference type="Gene3D" id="2.60.40.10">
    <property type="entry name" value="Immunoglobulins"/>
    <property type="match status" value="2"/>
</dbReference>
<dbReference type="AlphaFoldDB" id="A0A6M5YD73"/>
<gene>
    <name evidence="6" type="ORF">HNV11_18435</name>
</gene>
<evidence type="ECO:0000313" key="7">
    <source>
        <dbReference type="Proteomes" id="UP000502756"/>
    </source>
</evidence>
<feature type="domain" description="PKD/Chitinase" evidence="5">
    <location>
        <begin position="589"/>
        <end position="660"/>
    </location>
</feature>